<protein>
    <submittedName>
        <fullName evidence="1">Uncharacterized protein</fullName>
    </submittedName>
</protein>
<dbReference type="EMBL" id="JANAVB010006198">
    <property type="protein sequence ID" value="KAJ6845592.1"/>
    <property type="molecule type" value="Genomic_DNA"/>
</dbReference>
<keyword evidence="2" id="KW-1185">Reference proteome</keyword>
<reference evidence="1" key="2">
    <citation type="submission" date="2023-04" db="EMBL/GenBank/DDBJ databases">
        <authorList>
            <person name="Bruccoleri R.E."/>
            <person name="Oakeley E.J."/>
            <person name="Faust A.-M."/>
            <person name="Dessus-Babus S."/>
            <person name="Altorfer M."/>
            <person name="Burckhardt D."/>
            <person name="Oertli M."/>
            <person name="Naumann U."/>
            <person name="Petersen F."/>
            <person name="Wong J."/>
        </authorList>
    </citation>
    <scope>NUCLEOTIDE SEQUENCE</scope>
    <source>
        <strain evidence="1">GSM-AAB239-AS_SAM_17_03QT</strain>
        <tissue evidence="1">Leaf</tissue>
    </source>
</reference>
<dbReference type="Proteomes" id="UP001140949">
    <property type="component" value="Unassembled WGS sequence"/>
</dbReference>
<dbReference type="AlphaFoldDB" id="A0AAX6HXF0"/>
<evidence type="ECO:0000313" key="1">
    <source>
        <dbReference type="EMBL" id="KAJ6845592.1"/>
    </source>
</evidence>
<name>A0AAX6HXF0_IRIPA</name>
<proteinExistence type="predicted"/>
<evidence type="ECO:0000313" key="2">
    <source>
        <dbReference type="Proteomes" id="UP001140949"/>
    </source>
</evidence>
<sequence>MMYGFGLEVEFVKFICLCKKTIVSASILVVYVGLLYKYNPQPSLQLWIFRVAARTLTWYQSGAD</sequence>
<comment type="caution">
    <text evidence="1">The sequence shown here is derived from an EMBL/GenBank/DDBJ whole genome shotgun (WGS) entry which is preliminary data.</text>
</comment>
<reference evidence="1" key="1">
    <citation type="journal article" date="2023" name="GigaByte">
        <title>Genome assembly of the bearded iris, Iris pallida Lam.</title>
        <authorList>
            <person name="Bruccoleri R.E."/>
            <person name="Oakeley E.J."/>
            <person name="Faust A.M.E."/>
            <person name="Altorfer M."/>
            <person name="Dessus-Babus S."/>
            <person name="Burckhardt D."/>
            <person name="Oertli M."/>
            <person name="Naumann U."/>
            <person name="Petersen F."/>
            <person name="Wong J."/>
        </authorList>
    </citation>
    <scope>NUCLEOTIDE SEQUENCE</scope>
    <source>
        <strain evidence="1">GSM-AAB239-AS_SAM_17_03QT</strain>
    </source>
</reference>
<organism evidence="1 2">
    <name type="scientific">Iris pallida</name>
    <name type="common">Sweet iris</name>
    <dbReference type="NCBI Taxonomy" id="29817"/>
    <lineage>
        <taxon>Eukaryota</taxon>
        <taxon>Viridiplantae</taxon>
        <taxon>Streptophyta</taxon>
        <taxon>Embryophyta</taxon>
        <taxon>Tracheophyta</taxon>
        <taxon>Spermatophyta</taxon>
        <taxon>Magnoliopsida</taxon>
        <taxon>Liliopsida</taxon>
        <taxon>Asparagales</taxon>
        <taxon>Iridaceae</taxon>
        <taxon>Iridoideae</taxon>
        <taxon>Irideae</taxon>
        <taxon>Iris</taxon>
    </lineage>
</organism>
<gene>
    <name evidence="1" type="ORF">M6B38_287780</name>
</gene>
<accession>A0AAX6HXF0</accession>